<evidence type="ECO:0000256" key="6">
    <source>
        <dbReference type="ARBA" id="ARBA00023163"/>
    </source>
</evidence>
<evidence type="ECO:0000256" key="4">
    <source>
        <dbReference type="ARBA" id="ARBA00023015"/>
    </source>
</evidence>
<name>A0AAV8T641_9ROSI</name>
<evidence type="ECO:0000256" key="3">
    <source>
        <dbReference type="ARBA" id="ARBA00022833"/>
    </source>
</evidence>
<evidence type="ECO:0000256" key="2">
    <source>
        <dbReference type="ARBA" id="ARBA00022771"/>
    </source>
</evidence>
<dbReference type="Proteomes" id="UP001159364">
    <property type="component" value="Linkage Group LG06"/>
</dbReference>
<dbReference type="EMBL" id="JAIWQS010000006">
    <property type="protein sequence ID" value="KAJ8761549.1"/>
    <property type="molecule type" value="Genomic_DNA"/>
</dbReference>
<dbReference type="GO" id="GO:0003677">
    <property type="term" value="F:DNA binding"/>
    <property type="evidence" value="ECO:0007669"/>
    <property type="project" value="UniProtKB-UniRule"/>
</dbReference>
<evidence type="ECO:0000256" key="9">
    <source>
        <dbReference type="RuleBase" id="RU369094"/>
    </source>
</evidence>
<feature type="domain" description="Dof-type" evidence="10">
    <location>
        <begin position="47"/>
        <end position="101"/>
    </location>
</feature>
<dbReference type="PANTHER" id="PTHR31992:SF97">
    <property type="entry name" value="DOF ZINC FINGER PROTEIN"/>
    <property type="match status" value="1"/>
</dbReference>
<comment type="function">
    <text evidence="9">Transcription factor that binds specifically to a 5'-AA[AG]G-3' consensus core sequence.</text>
</comment>
<evidence type="ECO:0000256" key="5">
    <source>
        <dbReference type="ARBA" id="ARBA00023125"/>
    </source>
</evidence>
<dbReference type="AlphaFoldDB" id="A0AAV8T641"/>
<dbReference type="InterPro" id="IPR045174">
    <property type="entry name" value="Dof"/>
</dbReference>
<protein>
    <recommendedName>
        <fullName evidence="9">Dof zinc finger protein</fullName>
    </recommendedName>
</protein>
<evidence type="ECO:0000256" key="7">
    <source>
        <dbReference type="ARBA" id="ARBA00023242"/>
    </source>
</evidence>
<dbReference type="InterPro" id="IPR003851">
    <property type="entry name" value="Znf_Dof"/>
</dbReference>
<organism evidence="11 12">
    <name type="scientific">Erythroxylum novogranatense</name>
    <dbReference type="NCBI Taxonomy" id="1862640"/>
    <lineage>
        <taxon>Eukaryota</taxon>
        <taxon>Viridiplantae</taxon>
        <taxon>Streptophyta</taxon>
        <taxon>Embryophyta</taxon>
        <taxon>Tracheophyta</taxon>
        <taxon>Spermatophyta</taxon>
        <taxon>Magnoliopsida</taxon>
        <taxon>eudicotyledons</taxon>
        <taxon>Gunneridae</taxon>
        <taxon>Pentapetalae</taxon>
        <taxon>rosids</taxon>
        <taxon>fabids</taxon>
        <taxon>Malpighiales</taxon>
        <taxon>Erythroxylaceae</taxon>
        <taxon>Erythroxylum</taxon>
    </lineage>
</organism>
<evidence type="ECO:0000313" key="12">
    <source>
        <dbReference type="Proteomes" id="UP001159364"/>
    </source>
</evidence>
<sequence length="310" mass="34472">MGLSSMLVSSDHGIDWSQTLLQAQTLELELPKPPQMRRQQGQQSDPLKCPRCDSINTKFCYYNNYNKSQPRHFCKNCKRHWTKGGTLRNVPIGGGRKNKRLKTTKTDANSITSTTTNTITTTAITSVRSIHNGDKVKPKMVIRAETQKQNLPLALVGRKDICQTLDKSLISPVPSSGLQQSSFICSKLHSANSDTNNAAFIYGSELSLPQNQGLNFSYSSTSSSFNDAHPSSISTSFQPPIHAYNYSREAMDDSTITNVMYNSSSCLTQPWLPPNASSSVDMATYRNWEDIDTFTSDNLNVPWDDSDIKP</sequence>
<keyword evidence="1 9" id="KW-0479">Metal-binding</keyword>
<dbReference type="PROSITE" id="PS50884">
    <property type="entry name" value="ZF_DOF_2"/>
    <property type="match status" value="1"/>
</dbReference>
<keyword evidence="4 9" id="KW-0805">Transcription regulation</keyword>
<comment type="subcellular location">
    <subcellularLocation>
        <location evidence="8 9">Nucleus</location>
    </subcellularLocation>
</comment>
<dbReference type="PROSITE" id="PS01361">
    <property type="entry name" value="ZF_DOF_1"/>
    <property type="match status" value="1"/>
</dbReference>
<keyword evidence="7 8" id="KW-0539">Nucleus</keyword>
<gene>
    <name evidence="11" type="ORF">K2173_004325</name>
</gene>
<keyword evidence="2 8" id="KW-0863">Zinc-finger</keyword>
<evidence type="ECO:0000259" key="10">
    <source>
        <dbReference type="PROSITE" id="PS50884"/>
    </source>
</evidence>
<keyword evidence="3 9" id="KW-0862">Zinc</keyword>
<dbReference type="GO" id="GO:0003700">
    <property type="term" value="F:DNA-binding transcription factor activity"/>
    <property type="evidence" value="ECO:0007669"/>
    <property type="project" value="UniProtKB-UniRule"/>
</dbReference>
<keyword evidence="12" id="KW-1185">Reference proteome</keyword>
<proteinExistence type="predicted"/>
<dbReference type="PANTHER" id="PTHR31992">
    <property type="entry name" value="DOF ZINC FINGER PROTEIN DOF1.4-RELATED"/>
    <property type="match status" value="1"/>
</dbReference>
<dbReference type="Pfam" id="PF02701">
    <property type="entry name" value="Zn_ribbon_Dof"/>
    <property type="match status" value="1"/>
</dbReference>
<dbReference type="GO" id="GO:0005634">
    <property type="term" value="C:nucleus"/>
    <property type="evidence" value="ECO:0007669"/>
    <property type="project" value="UniProtKB-SubCell"/>
</dbReference>
<keyword evidence="5 8" id="KW-0238">DNA-binding</keyword>
<comment type="caution">
    <text evidence="11">The sequence shown here is derived from an EMBL/GenBank/DDBJ whole genome shotgun (WGS) entry which is preliminary data.</text>
</comment>
<accession>A0AAV8T641</accession>
<reference evidence="11 12" key="1">
    <citation type="submission" date="2021-09" db="EMBL/GenBank/DDBJ databases">
        <title>Genomic insights and catalytic innovation underlie evolution of tropane alkaloids biosynthesis.</title>
        <authorList>
            <person name="Wang Y.-J."/>
            <person name="Tian T."/>
            <person name="Huang J.-P."/>
            <person name="Huang S.-X."/>
        </authorList>
    </citation>
    <scope>NUCLEOTIDE SEQUENCE [LARGE SCALE GENOMIC DNA]</scope>
    <source>
        <strain evidence="11">KIB-2018</strain>
        <tissue evidence="11">Leaf</tissue>
    </source>
</reference>
<evidence type="ECO:0000256" key="1">
    <source>
        <dbReference type="ARBA" id="ARBA00022723"/>
    </source>
</evidence>
<dbReference type="GO" id="GO:0008270">
    <property type="term" value="F:zinc ion binding"/>
    <property type="evidence" value="ECO:0007669"/>
    <property type="project" value="UniProtKB-KW"/>
</dbReference>
<evidence type="ECO:0000256" key="8">
    <source>
        <dbReference type="PROSITE-ProRule" id="PRU00071"/>
    </source>
</evidence>
<evidence type="ECO:0000313" key="11">
    <source>
        <dbReference type="EMBL" id="KAJ8761549.1"/>
    </source>
</evidence>
<keyword evidence="6 9" id="KW-0804">Transcription</keyword>